<proteinExistence type="predicted"/>
<protein>
    <submittedName>
        <fullName evidence="1">DUF72 domain-containing protein</fullName>
    </submittedName>
</protein>
<evidence type="ECO:0000313" key="2">
    <source>
        <dbReference type="Proteomes" id="UP000812270"/>
    </source>
</evidence>
<name>A0A9E2S8P7_9BACT</name>
<dbReference type="Proteomes" id="UP000812270">
    <property type="component" value="Unassembled WGS sequence"/>
</dbReference>
<keyword evidence="2" id="KW-1185">Reference proteome</keyword>
<gene>
    <name evidence="1" type="ORF">KTO63_12175</name>
</gene>
<evidence type="ECO:0000313" key="1">
    <source>
        <dbReference type="EMBL" id="MBV4357911.1"/>
    </source>
</evidence>
<sequence>MEFGRVPDNELKEVDFSLPNEPADNKLVLKGKKHKNPLVYLGCAKWGRKEWVGKIYPKGTKEANFLEHYVKHYNCIELNATHYQVYGPSTIEKWDDKAKGRDFKFCPKVSKSISHFGKLDDKQPLMDKFLEGVLAFGDHLGPIFFQVSDKFTPNRKEELFNFLSKLPTDLQFFVEVRHPDWFLPQHAKELFDKLRELNMGAIITDTAGRRDCCHMHLTVPKAFIRYVGNSLHSTDYTRCDEWVERMKYWLDSGIEELYFFMHMHDEATSPELTVYLVDKINEACGLKLIKPQFEGGNTLF</sequence>
<dbReference type="PANTHER" id="PTHR30348:SF9">
    <property type="entry name" value="UPF0759 PROTEIN YECE"/>
    <property type="match status" value="1"/>
</dbReference>
<reference evidence="1" key="1">
    <citation type="submission" date="2021-06" db="EMBL/GenBank/DDBJ databases">
        <authorList>
            <person name="Huq M.A."/>
        </authorList>
    </citation>
    <scope>NUCLEOTIDE SEQUENCE</scope>
    <source>
        <strain evidence="1">MAH-26</strain>
    </source>
</reference>
<dbReference type="RefSeq" id="WP_217791564.1">
    <property type="nucleotide sequence ID" value="NZ_JAHSPG010000008.1"/>
</dbReference>
<organism evidence="1 2">
    <name type="scientific">Pinibacter aurantiacus</name>
    <dbReference type="NCBI Taxonomy" id="2851599"/>
    <lineage>
        <taxon>Bacteria</taxon>
        <taxon>Pseudomonadati</taxon>
        <taxon>Bacteroidota</taxon>
        <taxon>Chitinophagia</taxon>
        <taxon>Chitinophagales</taxon>
        <taxon>Chitinophagaceae</taxon>
        <taxon>Pinibacter</taxon>
    </lineage>
</organism>
<accession>A0A9E2S8P7</accession>
<dbReference type="AlphaFoldDB" id="A0A9E2S8P7"/>
<dbReference type="Pfam" id="PF01904">
    <property type="entry name" value="DUF72"/>
    <property type="match status" value="1"/>
</dbReference>
<comment type="caution">
    <text evidence="1">The sequence shown here is derived from an EMBL/GenBank/DDBJ whole genome shotgun (WGS) entry which is preliminary data.</text>
</comment>
<dbReference type="InterPro" id="IPR002763">
    <property type="entry name" value="DUF72"/>
</dbReference>
<dbReference type="PANTHER" id="PTHR30348">
    <property type="entry name" value="UNCHARACTERIZED PROTEIN YECE"/>
    <property type="match status" value="1"/>
</dbReference>
<dbReference type="EMBL" id="JAHSPG010000008">
    <property type="protein sequence ID" value="MBV4357911.1"/>
    <property type="molecule type" value="Genomic_DNA"/>
</dbReference>